<dbReference type="InterPro" id="IPR009288">
    <property type="entry name" value="AIG2-like_dom"/>
</dbReference>
<dbReference type="EMBL" id="BMMT01000008">
    <property type="protein sequence ID" value="GGI88080.1"/>
    <property type="molecule type" value="Genomic_DNA"/>
</dbReference>
<evidence type="ECO:0000313" key="5">
    <source>
        <dbReference type="Proteomes" id="UP001500220"/>
    </source>
</evidence>
<dbReference type="Gene3D" id="3.10.490.10">
    <property type="entry name" value="Gamma-glutamyl cyclotransferase-like"/>
    <property type="match status" value="1"/>
</dbReference>
<keyword evidence="5" id="KW-1185">Reference proteome</keyword>
<dbReference type="InterPro" id="IPR013024">
    <property type="entry name" value="GGCT-like"/>
</dbReference>
<gene>
    <name evidence="2" type="ORF">GCM10009545_01340</name>
    <name evidence="3" type="ORF">GCM10011581_26490</name>
</gene>
<evidence type="ECO:0000259" key="1">
    <source>
        <dbReference type="Pfam" id="PF06094"/>
    </source>
</evidence>
<dbReference type="Proteomes" id="UP001500220">
    <property type="component" value="Unassembled WGS sequence"/>
</dbReference>
<dbReference type="Pfam" id="PF06094">
    <property type="entry name" value="GGACT"/>
    <property type="match status" value="1"/>
</dbReference>
<proteinExistence type="predicted"/>
<dbReference type="EMBL" id="BAAAHC010000001">
    <property type="protein sequence ID" value="GAA0503412.1"/>
    <property type="molecule type" value="Genomic_DNA"/>
</dbReference>
<reference evidence="3 4" key="1">
    <citation type="journal article" date="2014" name="Int. J. Syst. Evol. Microbiol.">
        <title>Complete genome sequence of Corynebacterium casei LMG S-19264T (=DSM 44701T), isolated from a smear-ripened cheese.</title>
        <authorList>
            <consortium name="US DOE Joint Genome Institute (JGI-PGF)"/>
            <person name="Walter F."/>
            <person name="Albersmeier A."/>
            <person name="Kalinowski J."/>
            <person name="Ruckert C."/>
        </authorList>
    </citation>
    <scope>NUCLEOTIDE SEQUENCE [LARGE SCALE GENOMIC DNA]</scope>
    <source>
        <strain evidence="3 4">CGMCC 4.7206</strain>
    </source>
</reference>
<reference evidence="2" key="4">
    <citation type="submission" date="2023-12" db="EMBL/GenBank/DDBJ databases">
        <authorList>
            <person name="Sun Q."/>
            <person name="Inoue M."/>
        </authorList>
    </citation>
    <scope>NUCLEOTIDE SEQUENCE</scope>
    <source>
        <strain evidence="2">JCM 10664</strain>
    </source>
</reference>
<dbReference type="InterPro" id="IPR036568">
    <property type="entry name" value="GGCT-like_sf"/>
</dbReference>
<comment type="caution">
    <text evidence="3">The sequence shown here is derived from an EMBL/GenBank/DDBJ whole genome shotgun (WGS) entry which is preliminary data.</text>
</comment>
<sequence>MPDRIAVYGTLRAGAAAWHLLAPHVTGPGEATWLPGKLYDTGHGYPALKLGGDSRVPVEVFRLRDPATALPLLDEYEGPEYERRSVPLGGRPCWVYLWLGPVDGMRPLHRGWPLE</sequence>
<dbReference type="RefSeq" id="WP_188987647.1">
    <property type="nucleotide sequence ID" value="NZ_BAAAHC010000001.1"/>
</dbReference>
<name>A0A917NCD3_9PSEU</name>
<dbReference type="Proteomes" id="UP000597989">
    <property type="component" value="Unassembled WGS sequence"/>
</dbReference>
<feature type="domain" description="Gamma-glutamylcyclotransferase AIG2-like" evidence="1">
    <location>
        <begin position="6"/>
        <end position="106"/>
    </location>
</feature>
<evidence type="ECO:0000313" key="3">
    <source>
        <dbReference type="EMBL" id="GGI88080.1"/>
    </source>
</evidence>
<reference evidence="2 5" key="2">
    <citation type="journal article" date="2019" name="Int. J. Syst. Evol. Microbiol.">
        <title>The Global Catalogue of Microorganisms (GCM) 10K type strain sequencing project: providing services to taxonomists for standard genome sequencing and annotation.</title>
        <authorList>
            <consortium name="The Broad Institute Genomics Platform"/>
            <consortium name="The Broad Institute Genome Sequencing Center for Infectious Disease"/>
            <person name="Wu L."/>
            <person name="Ma J."/>
        </authorList>
    </citation>
    <scope>NUCLEOTIDE SEQUENCE [LARGE SCALE GENOMIC DNA]</scope>
    <source>
        <strain evidence="2 5">JCM 10664</strain>
    </source>
</reference>
<dbReference type="CDD" id="cd06661">
    <property type="entry name" value="GGCT_like"/>
    <property type="match status" value="1"/>
</dbReference>
<dbReference type="SUPFAM" id="SSF110857">
    <property type="entry name" value="Gamma-glutamyl cyclotransferase-like"/>
    <property type="match status" value="1"/>
</dbReference>
<evidence type="ECO:0000313" key="2">
    <source>
        <dbReference type="EMBL" id="GAA0503412.1"/>
    </source>
</evidence>
<protein>
    <recommendedName>
        <fullName evidence="1">Gamma-glutamylcyclotransferase AIG2-like domain-containing protein</fullName>
    </recommendedName>
</protein>
<organism evidence="3 4">
    <name type="scientific">Saccharopolyspora thermophila</name>
    <dbReference type="NCBI Taxonomy" id="89367"/>
    <lineage>
        <taxon>Bacteria</taxon>
        <taxon>Bacillati</taxon>
        <taxon>Actinomycetota</taxon>
        <taxon>Actinomycetes</taxon>
        <taxon>Pseudonocardiales</taxon>
        <taxon>Pseudonocardiaceae</taxon>
        <taxon>Saccharopolyspora</taxon>
    </lineage>
</organism>
<reference evidence="3" key="3">
    <citation type="submission" date="2020-09" db="EMBL/GenBank/DDBJ databases">
        <authorList>
            <person name="Sun Q."/>
            <person name="Zhou Y."/>
        </authorList>
    </citation>
    <scope>NUCLEOTIDE SEQUENCE</scope>
    <source>
        <strain evidence="3">CGMCC 4.7206</strain>
    </source>
</reference>
<dbReference type="AlphaFoldDB" id="A0A917NCD3"/>
<evidence type="ECO:0000313" key="4">
    <source>
        <dbReference type="Proteomes" id="UP000597989"/>
    </source>
</evidence>
<accession>A0A917NCD3</accession>